<name>A0A5R9B9B7_9MICC</name>
<gene>
    <name evidence="1" type="ORF">FEF26_12870</name>
</gene>
<dbReference type="Proteomes" id="UP000310458">
    <property type="component" value="Unassembled WGS sequence"/>
</dbReference>
<protein>
    <submittedName>
        <fullName evidence="1">Site-specific recombinase</fullName>
    </submittedName>
</protein>
<proteinExistence type="predicted"/>
<sequence length="472" mass="52280">MVARIRVTWPDGPVCGICFTTALRRRGSCPECGQDRLLPGRSTTGSDICRDCAGITTEMTCQGCGAEAERFRAGHCIRCVLRADLETLLRPLDPPDLRLKRLIGILANAERPESIYTWMRGAKAKELLTGLGTGDIELTHESFDALPESRAVEHLREMLIHHGMLPDRDRELAAFQRWLETRIQVLADTPHIQSPIEQFARWHHLKRLRTLSEAGKTPNTAVRSAKQEITESGKFLAWLDAEHGLTATSIGQAHINEYLAAGPSTRYTIRTFIIWLIKNKEIVRVEVPHRYAATKPGITQQQRTDLIAHLVESGEAPLRLRVAALILLLFGQPVGKIAALKCSDLHASPEGLYLSLGTVPALIPAQIAPMVWDYLHHRPNQRTANGTSEWLFPGSLSGQHIHADAMMSQLRALGIDLGGARNTTLRSLVQELPPTVVANTLGYSYQVIHRHNADAGTPMAGYADKGVKPRRR</sequence>
<dbReference type="EMBL" id="VAVZ01000041">
    <property type="protein sequence ID" value="TLP93722.1"/>
    <property type="molecule type" value="Genomic_DNA"/>
</dbReference>
<evidence type="ECO:0000313" key="1">
    <source>
        <dbReference type="EMBL" id="TLP93722.1"/>
    </source>
</evidence>
<dbReference type="AlphaFoldDB" id="A0A5R9B9B7"/>
<dbReference type="OrthoDB" id="3405537at2"/>
<dbReference type="GO" id="GO:0003677">
    <property type="term" value="F:DNA binding"/>
    <property type="evidence" value="ECO:0007669"/>
    <property type="project" value="InterPro"/>
</dbReference>
<evidence type="ECO:0000313" key="2">
    <source>
        <dbReference type="Proteomes" id="UP000310458"/>
    </source>
</evidence>
<dbReference type="SUPFAM" id="SSF56349">
    <property type="entry name" value="DNA breaking-rejoining enzymes"/>
    <property type="match status" value="1"/>
</dbReference>
<accession>A0A5R9B9B7</accession>
<organism evidence="1 2">
    <name type="scientific">Nesterenkonia salmonea</name>
    <dbReference type="NCBI Taxonomy" id="1804987"/>
    <lineage>
        <taxon>Bacteria</taxon>
        <taxon>Bacillati</taxon>
        <taxon>Actinomycetota</taxon>
        <taxon>Actinomycetes</taxon>
        <taxon>Micrococcales</taxon>
        <taxon>Micrococcaceae</taxon>
        <taxon>Nesterenkonia</taxon>
    </lineage>
</organism>
<keyword evidence="2" id="KW-1185">Reference proteome</keyword>
<comment type="caution">
    <text evidence="1">The sequence shown here is derived from an EMBL/GenBank/DDBJ whole genome shotgun (WGS) entry which is preliminary data.</text>
</comment>
<dbReference type="InterPro" id="IPR011010">
    <property type="entry name" value="DNA_brk_join_enz"/>
</dbReference>
<reference evidence="1 2" key="1">
    <citation type="submission" date="2019-05" db="EMBL/GenBank/DDBJ databases">
        <title>Nesterenkonia sp. GY074 isolated from the Southern Atlantic Ocean.</title>
        <authorList>
            <person name="Zhang G."/>
        </authorList>
    </citation>
    <scope>NUCLEOTIDE SEQUENCE [LARGE SCALE GENOMIC DNA]</scope>
    <source>
        <strain evidence="1 2">GY074</strain>
    </source>
</reference>